<evidence type="ECO:0000256" key="1">
    <source>
        <dbReference type="SAM" id="Phobius"/>
    </source>
</evidence>
<sequence length="119" mass="13492">MSLWFQIFLFFYQLLSFIFIPIVLFQTPFLLSSPLVLHLELIVPIPLSRSFPSPSPSPSSSSWQLYPARQNLPPSISLDSRPSRLIQTQSPQSLLLNASAPPPITVLPRTHFTSTLFQR</sequence>
<feature type="transmembrane region" description="Helical" evidence="1">
    <location>
        <begin position="6"/>
        <end position="25"/>
    </location>
</feature>
<proteinExistence type="predicted"/>
<keyword evidence="1" id="KW-0812">Transmembrane</keyword>
<protein>
    <submittedName>
        <fullName evidence="2">Uncharacterized protein</fullName>
    </submittedName>
</protein>
<gene>
    <name evidence="2" type="ORF">E2C01_095793</name>
</gene>
<dbReference type="Proteomes" id="UP000324222">
    <property type="component" value="Unassembled WGS sequence"/>
</dbReference>
<keyword evidence="3" id="KW-1185">Reference proteome</keyword>
<reference evidence="2 3" key="1">
    <citation type="submission" date="2019-05" db="EMBL/GenBank/DDBJ databases">
        <title>Another draft genome of Portunus trituberculatus and its Hox gene families provides insights of decapod evolution.</title>
        <authorList>
            <person name="Jeong J.-H."/>
            <person name="Song I."/>
            <person name="Kim S."/>
            <person name="Choi T."/>
            <person name="Kim D."/>
            <person name="Ryu S."/>
            <person name="Kim W."/>
        </authorList>
    </citation>
    <scope>NUCLEOTIDE SEQUENCE [LARGE SCALE GENOMIC DNA]</scope>
    <source>
        <tissue evidence="2">Muscle</tissue>
    </source>
</reference>
<organism evidence="2 3">
    <name type="scientific">Portunus trituberculatus</name>
    <name type="common">Swimming crab</name>
    <name type="synonym">Neptunus trituberculatus</name>
    <dbReference type="NCBI Taxonomy" id="210409"/>
    <lineage>
        <taxon>Eukaryota</taxon>
        <taxon>Metazoa</taxon>
        <taxon>Ecdysozoa</taxon>
        <taxon>Arthropoda</taxon>
        <taxon>Crustacea</taxon>
        <taxon>Multicrustacea</taxon>
        <taxon>Malacostraca</taxon>
        <taxon>Eumalacostraca</taxon>
        <taxon>Eucarida</taxon>
        <taxon>Decapoda</taxon>
        <taxon>Pleocyemata</taxon>
        <taxon>Brachyura</taxon>
        <taxon>Eubrachyura</taxon>
        <taxon>Portunoidea</taxon>
        <taxon>Portunidae</taxon>
        <taxon>Portuninae</taxon>
        <taxon>Portunus</taxon>
    </lineage>
</organism>
<name>A0A5B7K1B6_PORTR</name>
<evidence type="ECO:0000313" key="3">
    <source>
        <dbReference type="Proteomes" id="UP000324222"/>
    </source>
</evidence>
<dbReference type="AlphaFoldDB" id="A0A5B7K1B6"/>
<comment type="caution">
    <text evidence="2">The sequence shown here is derived from an EMBL/GenBank/DDBJ whole genome shotgun (WGS) entry which is preliminary data.</text>
</comment>
<dbReference type="EMBL" id="VSRR010122402">
    <property type="protein sequence ID" value="MPD00327.1"/>
    <property type="molecule type" value="Genomic_DNA"/>
</dbReference>
<accession>A0A5B7K1B6</accession>
<evidence type="ECO:0000313" key="2">
    <source>
        <dbReference type="EMBL" id="MPD00327.1"/>
    </source>
</evidence>
<keyword evidence="1" id="KW-0472">Membrane</keyword>
<keyword evidence="1" id="KW-1133">Transmembrane helix</keyword>